<dbReference type="EMBL" id="GBRH01225325">
    <property type="protein sequence ID" value="JAD72570.1"/>
    <property type="molecule type" value="Transcribed_RNA"/>
</dbReference>
<name>A0A0A9CGR0_ARUDO</name>
<organism evidence="1">
    <name type="scientific">Arundo donax</name>
    <name type="common">Giant reed</name>
    <name type="synonym">Donax arundinaceus</name>
    <dbReference type="NCBI Taxonomy" id="35708"/>
    <lineage>
        <taxon>Eukaryota</taxon>
        <taxon>Viridiplantae</taxon>
        <taxon>Streptophyta</taxon>
        <taxon>Embryophyta</taxon>
        <taxon>Tracheophyta</taxon>
        <taxon>Spermatophyta</taxon>
        <taxon>Magnoliopsida</taxon>
        <taxon>Liliopsida</taxon>
        <taxon>Poales</taxon>
        <taxon>Poaceae</taxon>
        <taxon>PACMAD clade</taxon>
        <taxon>Arundinoideae</taxon>
        <taxon>Arundineae</taxon>
        <taxon>Arundo</taxon>
    </lineage>
</organism>
<evidence type="ECO:0000313" key="1">
    <source>
        <dbReference type="EMBL" id="JAD72570.1"/>
    </source>
</evidence>
<accession>A0A0A9CGR0</accession>
<protein>
    <submittedName>
        <fullName evidence="1">Uncharacterized protein</fullName>
    </submittedName>
</protein>
<reference evidence="1" key="2">
    <citation type="journal article" date="2015" name="Data Brief">
        <title>Shoot transcriptome of the giant reed, Arundo donax.</title>
        <authorList>
            <person name="Barrero R.A."/>
            <person name="Guerrero F.D."/>
            <person name="Moolhuijzen P."/>
            <person name="Goolsby J.A."/>
            <person name="Tidwell J."/>
            <person name="Bellgard S.E."/>
            <person name="Bellgard M.I."/>
        </authorList>
    </citation>
    <scope>NUCLEOTIDE SEQUENCE</scope>
    <source>
        <tissue evidence="1">Shoot tissue taken approximately 20 cm above the soil surface</tissue>
    </source>
</reference>
<proteinExistence type="predicted"/>
<sequence length="15" mass="1942">MVCQHWLDFFLISFR</sequence>
<reference evidence="1" key="1">
    <citation type="submission" date="2014-09" db="EMBL/GenBank/DDBJ databases">
        <authorList>
            <person name="Magalhaes I.L.F."/>
            <person name="Oliveira U."/>
            <person name="Santos F.R."/>
            <person name="Vidigal T.H.D.A."/>
            <person name="Brescovit A.D."/>
            <person name="Santos A.J."/>
        </authorList>
    </citation>
    <scope>NUCLEOTIDE SEQUENCE</scope>
    <source>
        <tissue evidence="1">Shoot tissue taken approximately 20 cm above the soil surface</tissue>
    </source>
</reference>